<dbReference type="RefSeq" id="WP_092084565.1">
    <property type="nucleotide sequence ID" value="NZ_FNEL01000009.1"/>
</dbReference>
<dbReference type="InterPro" id="IPR014330">
    <property type="entry name" value="RNA-bd_S4-rel_YaaA"/>
</dbReference>
<dbReference type="SUPFAM" id="SSF55174">
    <property type="entry name" value="Alpha-L RNA-binding motif"/>
    <property type="match status" value="1"/>
</dbReference>
<dbReference type="InterPro" id="IPR036986">
    <property type="entry name" value="S4_RNA-bd_sf"/>
</dbReference>
<accession>A0A1G8K768</accession>
<keyword evidence="3" id="KW-1185">Reference proteome</keyword>
<sequence>MEELDVYLEEEFITLGQILKRESFIPSGGLAKWYLSEHTVYLNDELENRRGKKLYPGDQLKLIEDNVLLNIKKDN</sequence>
<gene>
    <name evidence="2" type="primary">yaaA</name>
    <name evidence="2" type="ORF">CJ205_02430</name>
</gene>
<dbReference type="OrthoDB" id="9811532at2"/>
<evidence type="ECO:0000313" key="3">
    <source>
        <dbReference type="Proteomes" id="UP000235682"/>
    </source>
</evidence>
<dbReference type="Pfam" id="PF13275">
    <property type="entry name" value="S4_2"/>
    <property type="match status" value="1"/>
</dbReference>
<proteinExistence type="predicted"/>
<dbReference type="PROSITE" id="PS50889">
    <property type="entry name" value="S4"/>
    <property type="match status" value="1"/>
</dbReference>
<dbReference type="AlphaFoldDB" id="A0A1G8K768"/>
<dbReference type="STRING" id="84521.SAMN04487994_100937"/>
<evidence type="ECO:0000256" key="1">
    <source>
        <dbReference type="PROSITE-ProRule" id="PRU00182"/>
    </source>
</evidence>
<name>A0A1G8K768_9LACT</name>
<keyword evidence="1" id="KW-0694">RNA-binding</keyword>
<dbReference type="GO" id="GO:0003723">
    <property type="term" value="F:RNA binding"/>
    <property type="evidence" value="ECO:0007669"/>
    <property type="project" value="UniProtKB-KW"/>
</dbReference>
<reference evidence="2 3" key="1">
    <citation type="submission" date="2017-09" db="EMBL/GenBank/DDBJ databases">
        <title>Bacterial strain isolated from the female urinary microbiota.</title>
        <authorList>
            <person name="Thomas-White K."/>
            <person name="Kumar N."/>
            <person name="Forster S."/>
            <person name="Putonti C."/>
            <person name="Lawley T."/>
            <person name="Wolfe A.J."/>
        </authorList>
    </citation>
    <scope>NUCLEOTIDE SEQUENCE [LARGE SCALE GENOMIC DNA]</scope>
    <source>
        <strain evidence="2 3">UMB0852</strain>
    </source>
</reference>
<dbReference type="Proteomes" id="UP000235682">
    <property type="component" value="Unassembled WGS sequence"/>
</dbReference>
<evidence type="ECO:0000313" key="2">
    <source>
        <dbReference type="EMBL" id="PMC58795.1"/>
    </source>
</evidence>
<protein>
    <submittedName>
        <fullName evidence="2">S4 domain-containing protein YaaA</fullName>
    </submittedName>
</protein>
<organism evidence="2 3">
    <name type="scientific">Dolosicoccus paucivorans</name>
    <dbReference type="NCBI Taxonomy" id="84521"/>
    <lineage>
        <taxon>Bacteria</taxon>
        <taxon>Bacillati</taxon>
        <taxon>Bacillota</taxon>
        <taxon>Bacilli</taxon>
        <taxon>Lactobacillales</taxon>
        <taxon>Aerococcaceae</taxon>
        <taxon>Dolosicoccus</taxon>
    </lineage>
</organism>
<dbReference type="EMBL" id="PNHE01000006">
    <property type="protein sequence ID" value="PMC58795.1"/>
    <property type="molecule type" value="Genomic_DNA"/>
</dbReference>
<dbReference type="NCBIfam" id="TIGR02988">
    <property type="entry name" value="YaaA_near_RecF"/>
    <property type="match status" value="1"/>
</dbReference>
<comment type="caution">
    <text evidence="2">The sequence shown here is derived from an EMBL/GenBank/DDBJ whole genome shotgun (WGS) entry which is preliminary data.</text>
</comment>
<dbReference type="Gene3D" id="3.10.290.10">
    <property type="entry name" value="RNA-binding S4 domain"/>
    <property type="match status" value="1"/>
</dbReference>